<dbReference type="EMBL" id="BGPR01060957">
    <property type="protein sequence ID" value="GBO36706.1"/>
    <property type="molecule type" value="Genomic_DNA"/>
</dbReference>
<dbReference type="Gene3D" id="2.40.70.10">
    <property type="entry name" value="Acid Proteases"/>
    <property type="match status" value="1"/>
</dbReference>
<dbReference type="PROSITE" id="PS50994">
    <property type="entry name" value="INTEGRASE"/>
    <property type="match status" value="1"/>
</dbReference>
<gene>
    <name evidence="11" type="primary">pol_1827</name>
    <name evidence="11" type="ORF">AVEN_70386_1</name>
</gene>
<dbReference type="OrthoDB" id="6514696at2759"/>
<dbReference type="Pfam" id="PF00665">
    <property type="entry name" value="rve"/>
    <property type="match status" value="1"/>
</dbReference>
<dbReference type="InterPro" id="IPR001584">
    <property type="entry name" value="Integrase_cat-core"/>
</dbReference>
<keyword evidence="12" id="KW-1185">Reference proteome</keyword>
<dbReference type="GO" id="GO:0003964">
    <property type="term" value="F:RNA-directed DNA polymerase activity"/>
    <property type="evidence" value="ECO:0007669"/>
    <property type="project" value="UniProtKB-KW"/>
</dbReference>
<dbReference type="GO" id="GO:0042575">
    <property type="term" value="C:DNA polymerase complex"/>
    <property type="evidence" value="ECO:0007669"/>
    <property type="project" value="UniProtKB-ARBA"/>
</dbReference>
<dbReference type="Gene3D" id="1.10.340.70">
    <property type="match status" value="1"/>
</dbReference>
<dbReference type="GO" id="GO:0004519">
    <property type="term" value="F:endonuclease activity"/>
    <property type="evidence" value="ECO:0007669"/>
    <property type="project" value="UniProtKB-KW"/>
</dbReference>
<dbReference type="InterPro" id="IPR036397">
    <property type="entry name" value="RNaseH_sf"/>
</dbReference>
<feature type="domain" description="Reverse transcriptase" evidence="9">
    <location>
        <begin position="171"/>
        <end position="343"/>
    </location>
</feature>
<reference evidence="11 12" key="1">
    <citation type="journal article" date="2019" name="Sci. Rep.">
        <title>Orb-weaving spider Araneus ventricosus genome elucidates the spidroin gene catalogue.</title>
        <authorList>
            <person name="Kono N."/>
            <person name="Nakamura H."/>
            <person name="Ohtoshi R."/>
            <person name="Moran D.A.P."/>
            <person name="Shinohara A."/>
            <person name="Yoshida Y."/>
            <person name="Fujiwara M."/>
            <person name="Mori M."/>
            <person name="Tomita M."/>
            <person name="Arakawa K."/>
        </authorList>
    </citation>
    <scope>NUCLEOTIDE SEQUENCE [LARGE SCALE GENOMIC DNA]</scope>
</reference>
<keyword evidence="5" id="KW-0378">Hydrolase</keyword>
<dbReference type="InterPro" id="IPR012337">
    <property type="entry name" value="RNaseH-like_sf"/>
</dbReference>
<proteinExistence type="predicted"/>
<dbReference type="Gene3D" id="3.30.420.10">
    <property type="entry name" value="Ribonuclease H-like superfamily/Ribonuclease H"/>
    <property type="match status" value="1"/>
</dbReference>
<dbReference type="FunFam" id="3.30.70.270:FF:000020">
    <property type="entry name" value="Transposon Tf2-6 polyprotein-like Protein"/>
    <property type="match status" value="1"/>
</dbReference>
<dbReference type="Pfam" id="PF17921">
    <property type="entry name" value="Integrase_H2C2"/>
    <property type="match status" value="1"/>
</dbReference>
<dbReference type="GO" id="GO:0003676">
    <property type="term" value="F:nucleic acid binding"/>
    <property type="evidence" value="ECO:0007669"/>
    <property type="project" value="InterPro"/>
</dbReference>
<dbReference type="InterPro" id="IPR043502">
    <property type="entry name" value="DNA/RNA_pol_sf"/>
</dbReference>
<evidence type="ECO:0000256" key="1">
    <source>
        <dbReference type="ARBA" id="ARBA00012493"/>
    </source>
</evidence>
<dbReference type="FunFam" id="2.40.70.10:FF:000130">
    <property type="entry name" value="Retrovirus-related Pol polyprotein from transposon opus-like Protein"/>
    <property type="match status" value="1"/>
</dbReference>
<dbReference type="SUPFAM" id="SSF53098">
    <property type="entry name" value="Ribonuclease H-like"/>
    <property type="match status" value="1"/>
</dbReference>
<evidence type="ECO:0000259" key="9">
    <source>
        <dbReference type="PROSITE" id="PS50878"/>
    </source>
</evidence>
<evidence type="ECO:0000256" key="4">
    <source>
        <dbReference type="ARBA" id="ARBA00022722"/>
    </source>
</evidence>
<dbReference type="AlphaFoldDB" id="A0A4Y2WJB1"/>
<keyword evidence="6" id="KW-0695">RNA-directed DNA polymerase</keyword>
<dbReference type="InterPro" id="IPR021109">
    <property type="entry name" value="Peptidase_aspartic_dom_sf"/>
</dbReference>
<dbReference type="Pfam" id="PF17919">
    <property type="entry name" value="RT_RNaseH_2"/>
    <property type="match status" value="1"/>
</dbReference>
<dbReference type="InterPro" id="IPR050951">
    <property type="entry name" value="Retrovirus_Pol_polyprotein"/>
</dbReference>
<keyword evidence="5" id="KW-0255">Endonuclease</keyword>
<dbReference type="FunFam" id="3.10.20.370:FF:000001">
    <property type="entry name" value="Retrovirus-related Pol polyprotein from transposon 17.6-like protein"/>
    <property type="match status" value="1"/>
</dbReference>
<dbReference type="SUPFAM" id="SSF56672">
    <property type="entry name" value="DNA/RNA polymerases"/>
    <property type="match status" value="1"/>
</dbReference>
<dbReference type="InterPro" id="IPR041577">
    <property type="entry name" value="RT_RNaseH_2"/>
</dbReference>
<dbReference type="Pfam" id="PF00078">
    <property type="entry name" value="RVT_1"/>
    <property type="match status" value="1"/>
</dbReference>
<dbReference type="GO" id="GO:0015074">
    <property type="term" value="P:DNA integration"/>
    <property type="evidence" value="ECO:0007669"/>
    <property type="project" value="InterPro"/>
</dbReference>
<organism evidence="11 12">
    <name type="scientific">Araneus ventricosus</name>
    <name type="common">Orbweaver spider</name>
    <name type="synonym">Epeira ventricosa</name>
    <dbReference type="NCBI Taxonomy" id="182803"/>
    <lineage>
        <taxon>Eukaryota</taxon>
        <taxon>Metazoa</taxon>
        <taxon>Ecdysozoa</taxon>
        <taxon>Arthropoda</taxon>
        <taxon>Chelicerata</taxon>
        <taxon>Arachnida</taxon>
        <taxon>Araneae</taxon>
        <taxon>Araneomorphae</taxon>
        <taxon>Entelegynae</taxon>
        <taxon>Araneoidea</taxon>
        <taxon>Araneidae</taxon>
        <taxon>Araneus</taxon>
    </lineage>
</organism>
<dbReference type="Gene3D" id="3.10.10.10">
    <property type="entry name" value="HIV Type 1 Reverse Transcriptase, subunit A, domain 1"/>
    <property type="match status" value="1"/>
</dbReference>
<comment type="caution">
    <text evidence="11">The sequence shown here is derived from an EMBL/GenBank/DDBJ whole genome shotgun (WGS) entry which is preliminary data.</text>
</comment>
<keyword evidence="4" id="KW-0540">Nuclease</keyword>
<accession>A0A4Y2WJB1</accession>
<feature type="compositionally biased region" description="Low complexity" evidence="8">
    <location>
        <begin position="892"/>
        <end position="905"/>
    </location>
</feature>
<keyword evidence="2" id="KW-0808">Transferase</keyword>
<dbReference type="InterPro" id="IPR043128">
    <property type="entry name" value="Rev_trsase/Diguanyl_cyclase"/>
</dbReference>
<dbReference type="EC" id="2.7.7.49" evidence="1"/>
<evidence type="ECO:0000313" key="11">
    <source>
        <dbReference type="EMBL" id="GBO36706.1"/>
    </source>
</evidence>
<evidence type="ECO:0000256" key="8">
    <source>
        <dbReference type="SAM" id="MobiDB-lite"/>
    </source>
</evidence>
<dbReference type="PROSITE" id="PS50878">
    <property type="entry name" value="RT_POL"/>
    <property type="match status" value="1"/>
</dbReference>
<feature type="region of interest" description="Disordered" evidence="8">
    <location>
        <begin position="882"/>
        <end position="905"/>
    </location>
</feature>
<dbReference type="CDD" id="cd09274">
    <property type="entry name" value="RNase_HI_RT_Ty3"/>
    <property type="match status" value="1"/>
</dbReference>
<evidence type="ECO:0000256" key="7">
    <source>
        <dbReference type="ARBA" id="ARBA00023268"/>
    </source>
</evidence>
<dbReference type="PANTHER" id="PTHR37984">
    <property type="entry name" value="PROTEIN CBG26694"/>
    <property type="match status" value="1"/>
</dbReference>
<dbReference type="Proteomes" id="UP000499080">
    <property type="component" value="Unassembled WGS sequence"/>
</dbReference>
<protein>
    <recommendedName>
        <fullName evidence="1">RNA-directed DNA polymerase</fullName>
        <ecNumber evidence="1">2.7.7.49</ecNumber>
    </recommendedName>
</protein>
<evidence type="ECO:0000256" key="6">
    <source>
        <dbReference type="ARBA" id="ARBA00022918"/>
    </source>
</evidence>
<name>A0A4Y2WJB1_ARAVE</name>
<dbReference type="InterPro" id="IPR041588">
    <property type="entry name" value="Integrase_H2C2"/>
</dbReference>
<evidence type="ECO:0000259" key="10">
    <source>
        <dbReference type="PROSITE" id="PS50994"/>
    </source>
</evidence>
<evidence type="ECO:0000256" key="5">
    <source>
        <dbReference type="ARBA" id="ARBA00022759"/>
    </source>
</evidence>
<dbReference type="PANTHER" id="PTHR37984:SF5">
    <property type="entry name" value="PROTEIN NYNRIN-LIKE"/>
    <property type="match status" value="1"/>
</dbReference>
<evidence type="ECO:0000256" key="2">
    <source>
        <dbReference type="ARBA" id="ARBA00022679"/>
    </source>
</evidence>
<evidence type="ECO:0000313" key="12">
    <source>
        <dbReference type="Proteomes" id="UP000499080"/>
    </source>
</evidence>
<dbReference type="CDD" id="cd01647">
    <property type="entry name" value="RT_LTR"/>
    <property type="match status" value="1"/>
</dbReference>
<dbReference type="InterPro" id="IPR000477">
    <property type="entry name" value="RT_dom"/>
</dbReference>
<dbReference type="Gene3D" id="3.30.70.270">
    <property type="match status" value="2"/>
</dbReference>
<evidence type="ECO:0000256" key="3">
    <source>
        <dbReference type="ARBA" id="ARBA00022695"/>
    </source>
</evidence>
<keyword evidence="3" id="KW-0548">Nucleotidyltransferase</keyword>
<keyword evidence="7" id="KW-0511">Multifunctional enzyme</keyword>
<dbReference type="SUPFAM" id="SSF50630">
    <property type="entry name" value="Acid proteases"/>
    <property type="match status" value="1"/>
</dbReference>
<feature type="domain" description="Integrase catalytic" evidence="10">
    <location>
        <begin position="634"/>
        <end position="803"/>
    </location>
</feature>
<sequence length="942" mass="106687">MGRESSRLFVQDAKFGIRYLIDSGASVSVFPVNRSDKCNRSTLKLVAANGSSISTFGIKNKCLDLGFGRLFNWNFIVADVSRPILGADFLERCGLLVDIKNKKLIDVERDTQFHKLLSKFPNLTNPSLNIVPKSHGTTHCKLTKGPPVFSRSRRLTPEKLKAVKTEFKNLVAQGICRPSKSPWASPIHLVPKKTEWRICGDYRRLNAVAEPDRYPLPHIRDFASELCGKTVFSKLDLKRAYYQIPVEPEDVQKTAAQITPCGLYEFLYMPFGLRNAAQTFRRFLDDLNCFAYLDDILIASIDHASHYRDLEQVFQRLNEKGLVLNIEKCIFGADKLLFLGCEVSKDGISPSKEKVEALVNYPQPQDVSALRRFLPMLNFYRRFIPNAAEIQRILYDLVKGKKKRDKTTIDWSEAAVQAFQTCKNSIAQAALLAHPNSEAKLSLVVDASNTGIAGTLQQTYLKNTQPLAFFSRKLTLAESRYSTYDRELLAVYSSVKHFRHFLEGRDFIIYTDHKPLTFAFQQTGDKTSPRQQRHLEFISQFGTDIRYISEPHGTPLHCDVSRGNIRPYVPKAFRTIIINVIHSLAHSGAKATANAVKQRFVWTSLKKDCTEFCKRCIPCQKSKVRRYVKSPKGDFSLPSARFSHIHLDVVGPLPPSKGYRYCLTAVDRFTRWPEVFPMIDQTANTIAETFYSGWISRFGVPEVVTTDQGRNFGSDLFHSFTKYLGISKIRTTAYNPAANGMVERFHRQLKASLMCRLGLTERWVQQLPTILLEFLNLLRQHFRDLRPVAASSHSSAKIFIYKELVNCSHVFVRRDAVRRPLQQPYDGPFQVLQRKEKDYKIQVKDKPIWISINRLKPVFGLKEPGASVSTCKSSAYIPANKPSGSIPANEPSASSTASASLPASSSTYTTRFGRKVRFLQPVKYRPSDSGGDYCGVVRTVSS</sequence>